<sequence>MSSMQAQVREKRARKAKATDPEQTNMEEKEGKRMVDVHHLGAEKSGATRPSQARPEARLWLRDHLGRQAWSAEEVKGAGGRTDRRENHRRAKKNGEEDPRGTSRDEGLSTSVYVTAYVRLSDMATARKAKHINCRLTPQKQHDLIPLLTRNGKSIEWSGNNQQRTIQIALPHWGYNRNGSSTLGEDYQYQQS</sequence>
<reference evidence="2 3" key="1">
    <citation type="submission" date="2014-07" db="EMBL/GenBank/DDBJ databases">
        <title>Genomic and transcriptomic analysis on Apis cerana provide comprehensive insights into honey bee biology.</title>
        <authorList>
            <person name="Diao Q."/>
            <person name="Sun L."/>
            <person name="Zheng H."/>
            <person name="Zheng H."/>
            <person name="Xu S."/>
            <person name="Wang S."/>
            <person name="Zeng Z."/>
            <person name="Hu F."/>
            <person name="Su S."/>
            <person name="Wu J."/>
        </authorList>
    </citation>
    <scope>NUCLEOTIDE SEQUENCE [LARGE SCALE GENOMIC DNA]</scope>
    <source>
        <tissue evidence="2">Pupae without intestine</tissue>
    </source>
</reference>
<feature type="compositionally biased region" description="Basic and acidic residues" evidence="1">
    <location>
        <begin position="26"/>
        <end position="42"/>
    </location>
</feature>
<protein>
    <submittedName>
        <fullName evidence="2">Uncharacterized protein</fullName>
    </submittedName>
</protein>
<organism evidence="2 3">
    <name type="scientific">Apis cerana cerana</name>
    <name type="common">Oriental honeybee</name>
    <dbReference type="NCBI Taxonomy" id="94128"/>
    <lineage>
        <taxon>Eukaryota</taxon>
        <taxon>Metazoa</taxon>
        <taxon>Ecdysozoa</taxon>
        <taxon>Arthropoda</taxon>
        <taxon>Hexapoda</taxon>
        <taxon>Insecta</taxon>
        <taxon>Pterygota</taxon>
        <taxon>Neoptera</taxon>
        <taxon>Endopterygota</taxon>
        <taxon>Hymenoptera</taxon>
        <taxon>Apocrita</taxon>
        <taxon>Aculeata</taxon>
        <taxon>Apoidea</taxon>
        <taxon>Anthophila</taxon>
        <taxon>Apidae</taxon>
        <taxon>Apis</taxon>
    </lineage>
</organism>
<accession>A0A2A3EHD5</accession>
<feature type="region of interest" description="Disordered" evidence="1">
    <location>
        <begin position="1"/>
        <end position="107"/>
    </location>
</feature>
<dbReference type="OrthoDB" id="10639436at2759"/>
<gene>
    <name evidence="2" type="ORF">APICC_04879</name>
</gene>
<feature type="compositionally biased region" description="Basic and acidic residues" evidence="1">
    <location>
        <begin position="55"/>
        <end position="66"/>
    </location>
</feature>
<dbReference type="AlphaFoldDB" id="A0A2A3EHD5"/>
<evidence type="ECO:0000313" key="3">
    <source>
        <dbReference type="Proteomes" id="UP000242457"/>
    </source>
</evidence>
<keyword evidence="3" id="KW-1185">Reference proteome</keyword>
<feature type="compositionally biased region" description="Basic and acidic residues" evidence="1">
    <location>
        <begin position="73"/>
        <end position="86"/>
    </location>
</feature>
<dbReference type="Proteomes" id="UP000242457">
    <property type="component" value="Unassembled WGS sequence"/>
</dbReference>
<proteinExistence type="predicted"/>
<evidence type="ECO:0000313" key="2">
    <source>
        <dbReference type="EMBL" id="PBC30586.1"/>
    </source>
</evidence>
<name>A0A2A3EHD5_APICC</name>
<feature type="compositionally biased region" description="Basic and acidic residues" evidence="1">
    <location>
        <begin position="93"/>
        <end position="107"/>
    </location>
</feature>
<dbReference type="EMBL" id="KZ288256">
    <property type="protein sequence ID" value="PBC30586.1"/>
    <property type="molecule type" value="Genomic_DNA"/>
</dbReference>
<evidence type="ECO:0000256" key="1">
    <source>
        <dbReference type="SAM" id="MobiDB-lite"/>
    </source>
</evidence>